<feature type="transmembrane region" description="Helical" evidence="5">
    <location>
        <begin position="82"/>
        <end position="103"/>
    </location>
</feature>
<gene>
    <name evidence="6" type="ORF">ABR85_08780</name>
</gene>
<dbReference type="EMBL" id="LICD01000307">
    <property type="protein sequence ID" value="KRO78531.1"/>
    <property type="molecule type" value="Genomic_DNA"/>
</dbReference>
<dbReference type="PANTHER" id="PTHR35371">
    <property type="entry name" value="INNER MEMBRANE PROTEIN"/>
    <property type="match status" value="1"/>
</dbReference>
<dbReference type="AlphaFoldDB" id="A0A0R2T1F4"/>
<sequence length="129" mass="14232">MTTELSYLTWTTIITALMWMPYVLNLIAVRGLVAAVSYPVDPKPLAPWAARMKQAHANAIENLVVFATLVLVAHIAGVNNEVTAIACAVYFWARVVHFVVLGFGIPWIRTLSFVTGFGCQLALAWQILM</sequence>
<dbReference type="Proteomes" id="UP000051242">
    <property type="component" value="Unassembled WGS sequence"/>
</dbReference>
<dbReference type="SUPFAM" id="SSF161084">
    <property type="entry name" value="MAPEG domain-like"/>
    <property type="match status" value="1"/>
</dbReference>
<dbReference type="GO" id="GO:0016020">
    <property type="term" value="C:membrane"/>
    <property type="evidence" value="ECO:0007669"/>
    <property type="project" value="UniProtKB-SubCell"/>
</dbReference>
<comment type="subcellular location">
    <subcellularLocation>
        <location evidence="1">Membrane</location>
    </subcellularLocation>
</comment>
<evidence type="ECO:0000256" key="1">
    <source>
        <dbReference type="ARBA" id="ARBA00004370"/>
    </source>
</evidence>
<evidence type="ECO:0000256" key="5">
    <source>
        <dbReference type="SAM" id="Phobius"/>
    </source>
</evidence>
<keyword evidence="3 5" id="KW-1133">Transmembrane helix</keyword>
<evidence type="ECO:0000256" key="2">
    <source>
        <dbReference type="ARBA" id="ARBA00022692"/>
    </source>
</evidence>
<evidence type="ECO:0000313" key="7">
    <source>
        <dbReference type="Proteomes" id="UP000051242"/>
    </source>
</evidence>
<dbReference type="Pfam" id="PF01124">
    <property type="entry name" value="MAPEG"/>
    <property type="match status" value="1"/>
</dbReference>
<reference evidence="6 7" key="1">
    <citation type="submission" date="2015-10" db="EMBL/GenBank/DDBJ databases">
        <title>Metagenome-Assembled Genomes uncover a global brackish microbiome.</title>
        <authorList>
            <person name="Hugerth L.W."/>
            <person name="Larsson J."/>
            <person name="Alneberg J."/>
            <person name="Lindh M.V."/>
            <person name="Legrand C."/>
            <person name="Pinhassi J."/>
            <person name="Andersson A.F."/>
        </authorList>
    </citation>
    <scope>NUCLEOTIDE SEQUENCE [LARGE SCALE GENOMIC DNA]</scope>
    <source>
        <strain evidence="6">BACL22 MAG-120619-bin3</strain>
    </source>
</reference>
<evidence type="ECO:0000313" key="6">
    <source>
        <dbReference type="EMBL" id="KRO78531.1"/>
    </source>
</evidence>
<feature type="transmembrane region" description="Helical" evidence="5">
    <location>
        <begin position="12"/>
        <end position="38"/>
    </location>
</feature>
<feature type="transmembrane region" description="Helical" evidence="5">
    <location>
        <begin position="59"/>
        <end position="76"/>
    </location>
</feature>
<protein>
    <recommendedName>
        <fullName evidence="8">MAPEG family protein</fullName>
    </recommendedName>
</protein>
<keyword evidence="2 5" id="KW-0812">Transmembrane</keyword>
<accession>A0A0R2T1F4</accession>
<organism evidence="6 7">
    <name type="scientific">OM182 bacterium BACL3 MAG-120619-bin3</name>
    <dbReference type="NCBI Taxonomy" id="1655593"/>
    <lineage>
        <taxon>Bacteria</taxon>
        <taxon>Pseudomonadati</taxon>
        <taxon>Pseudomonadota</taxon>
        <taxon>Gammaproteobacteria</taxon>
        <taxon>OMG group</taxon>
        <taxon>OM182 clade</taxon>
    </lineage>
</organism>
<feature type="transmembrane region" description="Helical" evidence="5">
    <location>
        <begin position="110"/>
        <end position="128"/>
    </location>
</feature>
<evidence type="ECO:0000256" key="4">
    <source>
        <dbReference type="ARBA" id="ARBA00023136"/>
    </source>
</evidence>
<proteinExistence type="predicted"/>
<dbReference type="Gene3D" id="1.20.120.550">
    <property type="entry name" value="Membrane associated eicosanoid/glutathione metabolism-like domain"/>
    <property type="match status" value="1"/>
</dbReference>
<dbReference type="PANTHER" id="PTHR35371:SF1">
    <property type="entry name" value="BLR7753 PROTEIN"/>
    <property type="match status" value="1"/>
</dbReference>
<keyword evidence="4 5" id="KW-0472">Membrane</keyword>
<comment type="caution">
    <text evidence="6">The sequence shown here is derived from an EMBL/GenBank/DDBJ whole genome shotgun (WGS) entry which is preliminary data.</text>
</comment>
<dbReference type="InterPro" id="IPR001129">
    <property type="entry name" value="Membr-assoc_MAPEG"/>
</dbReference>
<name>A0A0R2T1F4_9GAMM</name>
<evidence type="ECO:0000256" key="3">
    <source>
        <dbReference type="ARBA" id="ARBA00022989"/>
    </source>
</evidence>
<evidence type="ECO:0008006" key="8">
    <source>
        <dbReference type="Google" id="ProtNLM"/>
    </source>
</evidence>
<dbReference type="InterPro" id="IPR023352">
    <property type="entry name" value="MAPEG-like_dom_sf"/>
</dbReference>